<dbReference type="EMBL" id="AE016825">
    <property type="protein sequence ID" value="AAQ59151.1"/>
    <property type="molecule type" value="Genomic_DNA"/>
</dbReference>
<dbReference type="KEGG" id="cvi:CV_1476"/>
<gene>
    <name evidence="1" type="ordered locus">CV_1476</name>
</gene>
<dbReference type="RefSeq" id="WP_011135028.1">
    <property type="nucleotide sequence ID" value="NC_005085.1"/>
</dbReference>
<protein>
    <submittedName>
        <fullName evidence="1">Uncharacterized protein</fullName>
    </submittedName>
</protein>
<dbReference type="Proteomes" id="UP000001424">
    <property type="component" value="Chromosome"/>
</dbReference>
<keyword evidence="2" id="KW-1185">Reference proteome</keyword>
<proteinExistence type="predicted"/>
<name>Q7NY00_CHRVO</name>
<dbReference type="HOGENOM" id="CLU_1248810_0_0_4"/>
<dbReference type="AlphaFoldDB" id="Q7NY00"/>
<accession>Q7NY00</accession>
<reference evidence="1 2" key="1">
    <citation type="journal article" date="2003" name="Proc. Natl. Acad. Sci. U.S.A.">
        <title>The complete genome sequence of Chromobacterium violaceum reveals remarkable and exploitable bacterial adaptability.</title>
        <authorList>
            <person name="Vasconcelos A.T.R."/>
            <person name="de Almeida D.F."/>
            <person name="Almeida F.C."/>
            <person name="de Almeida L.G.P."/>
            <person name="de Almeida R."/>
            <person name="Goncalves J.A.A."/>
            <person name="Andrade E.M."/>
            <person name="Antonio R.V."/>
            <person name="Araripe J."/>
            <person name="de Araujo M.F.F."/>
            <person name="Filho S.A."/>
            <person name="Azevedo V."/>
            <person name="Batista A.J."/>
            <person name="Bataus L.A.M."/>
            <person name="Batista J.S."/>
            <person name="Belo A."/>
            <person name="vander Berg C."/>
            <person name="Blamey J."/>
            <person name="Bogo M."/>
            <person name="Bonato S."/>
            <person name="Bordignon J."/>
            <person name="Brito C.A."/>
            <person name="Brocchi M."/>
            <person name="Burity H.A."/>
            <person name="Camargo A.A."/>
            <person name="Cardoso D.D.P."/>
            <person name="Carneiro N.P."/>
            <person name="Carraro D.M."/>
            <person name="Carvalho C.M.B."/>
            <person name="Cascardo J.C.M."/>
            <person name="Cavada B.S."/>
            <person name="Chueire L.M.O."/>
            <person name="Pasa T.B.C."/>
            <person name="Duran N."/>
            <person name="Fagundes N."/>
            <person name="Falcao C.L."/>
            <person name="Fantinatti F."/>
            <person name="Farias I.P."/>
            <person name="Felipe M.S.S."/>
            <person name="Ferrari L.P."/>
            <person name="Ferro J.A."/>
            <person name="Ferro M.I.T."/>
            <person name="Franco G.R."/>
            <person name="Freitas N.S.A."/>
            <person name="Furlan L.R."/>
            <person name="Gazzinelli R.T."/>
            <person name="Gomes E.A."/>
            <person name="Goncalves P.R."/>
            <person name="Grangeiro T.B."/>
            <person name="Grattapaglia D."/>
            <person name="Grisard E.C."/>
            <person name="Guimaraes C.T."/>
            <person name="Hanna E.S."/>
            <person name="Hungria M."/>
            <person name="Jardim S.N."/>
            <person name="Laurino J."/>
            <person name="Leoi L.C.T."/>
            <person name="Fassarella L."/>
            <person name="Lima A."/>
            <person name="Loureiro M.F."/>
            <person name="Lyra M.C.P."/>
            <person name="Macedo M."/>
            <person name="Madeira H.M.F."/>
            <person name="Manfio G.P."/>
            <person name="Maranhao A.Q."/>
            <person name="Martins W.S."/>
            <person name="di Mauro S.M.Z."/>
            <person name="de Medeiros S.R.B."/>
            <person name="Meissner R.D.V."/>
            <person name="Menck C.F.M."/>
            <person name="Moreira M.A.M."/>
            <person name="Nascimento F.F."/>
            <person name="Nicolas M.F."/>
            <person name="Oliveira J.G."/>
            <person name="Oliveira S.C."/>
            <person name="Paixao R.F.C."/>
            <person name="Parente J.A."/>
            <person name="Pedrosa F.O."/>
            <person name="Pena S.J.D."/>
            <person name="Perreira J.O."/>
            <person name="Perreira M."/>
            <person name="Pinto L.S.R.C."/>
            <person name="Pinto L.S."/>
            <person name="Porto J.I.R."/>
            <person name="Potrich D.P."/>
            <person name="Neto C.E.R."/>
            <person name="Reis A.M.M."/>
            <person name="Rigo L.U."/>
            <person name="Rondinelli E."/>
            <person name="dos Santos E.B.P."/>
            <person name="Santos F.R."/>
            <person name="Schneider M.P.C."/>
            <person name="Seuanez H.N."/>
            <person name="Silva A.M.R."/>
            <person name="da Silva A.L.C."/>
            <person name="Silva D.W."/>
            <person name="Silva R."/>
            <person name="Simoes I.C."/>
            <person name="Simon D."/>
            <person name="Soares C.M.A."/>
            <person name="Soares R.B.A."/>
            <person name="Souza E.M."/>
            <person name="Souza K.R.L."/>
            <person name="Souza R.C."/>
            <person name="Steffens M.B.R."/>
            <person name="Steindel M."/>
            <person name="Teixeira S.R."/>
            <person name="Urmenyi T."/>
            <person name="Vettore A."/>
            <person name="Wassem R."/>
            <person name="Zaha A."/>
            <person name="Simpson A.J.G."/>
        </authorList>
    </citation>
    <scope>NUCLEOTIDE SEQUENCE [LARGE SCALE GENOMIC DNA]</scope>
    <source>
        <strain evidence="2">ATCC 12472 / DSM 30191 / JCM 1249 / NBRC 12614 / NCIMB 9131 / NCTC 9757</strain>
    </source>
</reference>
<evidence type="ECO:0000313" key="1">
    <source>
        <dbReference type="EMBL" id="AAQ59151.1"/>
    </source>
</evidence>
<sequence length="221" mass="24507">MAAQSTRSASACPSHQPDAFGYSEIATRLSSIDLPHVSHDLAEACHRSKALLRTLHYQLENGYDSIRLADVTALVELAMSALPDYESEVFDNIDQFDTDARQTMRKLLLQQQALTAVLNAMESAAKPGAGLEQIREAATTIYDNAALLIDGERHWQAFCALVNGRGFQLLWIDWGNGTLPRPEIHTKATLKARRRVEHKQNQYFKAIQDQMAQSSAPDAGN</sequence>
<evidence type="ECO:0000313" key="2">
    <source>
        <dbReference type="Proteomes" id="UP000001424"/>
    </source>
</evidence>
<organism evidence="1 2">
    <name type="scientific">Chromobacterium violaceum (strain ATCC 12472 / DSM 30191 / JCM 1249 / CCUG 213 / NBRC 12614 / NCIMB 9131 / NCTC 9757 / MK)</name>
    <dbReference type="NCBI Taxonomy" id="243365"/>
    <lineage>
        <taxon>Bacteria</taxon>
        <taxon>Pseudomonadati</taxon>
        <taxon>Pseudomonadota</taxon>
        <taxon>Betaproteobacteria</taxon>
        <taxon>Neisseriales</taxon>
        <taxon>Chromobacteriaceae</taxon>
        <taxon>Chromobacterium</taxon>
    </lineage>
</organism>
<dbReference type="OrthoDB" id="9182724at2"/>